<dbReference type="Proteomes" id="UP000598227">
    <property type="component" value="Unassembled WGS sequence"/>
</dbReference>
<gene>
    <name evidence="6" type="ORF">IHE39_24260</name>
</gene>
<dbReference type="InterPro" id="IPR003593">
    <property type="entry name" value="AAA+_ATPase"/>
</dbReference>
<dbReference type="GO" id="GO:0005524">
    <property type="term" value="F:ATP binding"/>
    <property type="evidence" value="ECO:0007669"/>
    <property type="project" value="UniProtKB-KW"/>
</dbReference>
<protein>
    <submittedName>
        <fullName evidence="6">ABC transporter ATP-binding protein</fullName>
    </submittedName>
</protein>
<dbReference type="InterPro" id="IPR050166">
    <property type="entry name" value="ABC_transporter_ATP-bind"/>
</dbReference>
<sequence length="273" mass="29913">MNQQPNVAGNTPAKPFLSLTRINKHYRGAREPVHAAKDVSFELERGQTASLVGASGCGKSTVLKMIAGLLRPSSGEIHLDGRRLTGPDKGVGIMFQQPTLLPWRTVTDNVLLPIEIRQGKAAAKLAAERAKSLIHMAGLTGFEEALPGELSGGMAQRAAVCRMLVNEPDLLLLDEPFGALDEFTREQMNVEFQRICSARKATAIVVTHSIQEAVFLSDVVFVMSPRPGRISKRIDIDLPRPRTPDMVTSSAFNEYVREIHHCLFVRNSEANHG</sequence>
<keyword evidence="3" id="KW-0547">Nucleotide-binding</keyword>
<dbReference type="PANTHER" id="PTHR42788">
    <property type="entry name" value="TAURINE IMPORT ATP-BINDING PROTEIN-RELATED"/>
    <property type="match status" value="1"/>
</dbReference>
<evidence type="ECO:0000256" key="2">
    <source>
        <dbReference type="ARBA" id="ARBA00022448"/>
    </source>
</evidence>
<accession>A0ABR9GUR6</accession>
<feature type="domain" description="ABC transporter" evidence="5">
    <location>
        <begin position="17"/>
        <end position="250"/>
    </location>
</feature>
<name>A0ABR9GUR6_9HYPH</name>
<dbReference type="Pfam" id="PF00005">
    <property type="entry name" value="ABC_tran"/>
    <property type="match status" value="1"/>
</dbReference>
<dbReference type="RefSeq" id="WP_192568256.1">
    <property type="nucleotide sequence ID" value="NZ_JACZEP010000010.1"/>
</dbReference>
<dbReference type="InterPro" id="IPR003439">
    <property type="entry name" value="ABC_transporter-like_ATP-bd"/>
</dbReference>
<dbReference type="Gene3D" id="3.40.50.300">
    <property type="entry name" value="P-loop containing nucleotide triphosphate hydrolases"/>
    <property type="match status" value="1"/>
</dbReference>
<proteinExistence type="inferred from homology"/>
<dbReference type="PROSITE" id="PS00211">
    <property type="entry name" value="ABC_TRANSPORTER_1"/>
    <property type="match status" value="1"/>
</dbReference>
<evidence type="ECO:0000256" key="1">
    <source>
        <dbReference type="ARBA" id="ARBA00005417"/>
    </source>
</evidence>
<dbReference type="SUPFAM" id="SSF52540">
    <property type="entry name" value="P-loop containing nucleoside triphosphate hydrolases"/>
    <property type="match status" value="1"/>
</dbReference>
<dbReference type="InterPro" id="IPR017871">
    <property type="entry name" value="ABC_transporter-like_CS"/>
</dbReference>
<dbReference type="PANTHER" id="PTHR42788:SF13">
    <property type="entry name" value="ALIPHATIC SULFONATES IMPORT ATP-BINDING PROTEIN SSUB"/>
    <property type="match status" value="1"/>
</dbReference>
<dbReference type="CDD" id="cd03293">
    <property type="entry name" value="ABC_NrtD_SsuB_transporters"/>
    <property type="match status" value="1"/>
</dbReference>
<evidence type="ECO:0000256" key="4">
    <source>
        <dbReference type="ARBA" id="ARBA00022840"/>
    </source>
</evidence>
<reference evidence="6 7" key="1">
    <citation type="submission" date="2020-09" db="EMBL/GenBank/DDBJ databases">
        <title>Draft Genome Sequence of Aminobacter carboxidus type strain DSM 1086, a soil Gram-negative carboxydobacterium.</title>
        <authorList>
            <person name="Turrini P."/>
            <person name="Tescari M."/>
            <person name="Artuso I."/>
            <person name="Lugli G.A."/>
            <person name="Frangipani E."/>
            <person name="Ventura M."/>
            <person name="Visca P."/>
        </authorList>
    </citation>
    <scope>NUCLEOTIDE SEQUENCE [LARGE SCALE GENOMIC DNA]</scope>
    <source>
        <strain evidence="6 7">DSM 1086</strain>
    </source>
</reference>
<evidence type="ECO:0000256" key="3">
    <source>
        <dbReference type="ARBA" id="ARBA00022741"/>
    </source>
</evidence>
<evidence type="ECO:0000313" key="7">
    <source>
        <dbReference type="Proteomes" id="UP000598227"/>
    </source>
</evidence>
<keyword evidence="2" id="KW-0813">Transport</keyword>
<keyword evidence="7" id="KW-1185">Reference proteome</keyword>
<dbReference type="SMART" id="SM00382">
    <property type="entry name" value="AAA"/>
    <property type="match status" value="1"/>
</dbReference>
<dbReference type="InterPro" id="IPR027417">
    <property type="entry name" value="P-loop_NTPase"/>
</dbReference>
<comment type="caution">
    <text evidence="6">The sequence shown here is derived from an EMBL/GenBank/DDBJ whole genome shotgun (WGS) entry which is preliminary data.</text>
</comment>
<comment type="similarity">
    <text evidence="1">Belongs to the ABC transporter superfamily.</text>
</comment>
<evidence type="ECO:0000313" key="6">
    <source>
        <dbReference type="EMBL" id="MBE1207416.1"/>
    </source>
</evidence>
<dbReference type="PROSITE" id="PS50893">
    <property type="entry name" value="ABC_TRANSPORTER_2"/>
    <property type="match status" value="1"/>
</dbReference>
<organism evidence="6 7">
    <name type="scientific">Aminobacter carboxidus</name>
    <dbReference type="NCBI Taxonomy" id="376165"/>
    <lineage>
        <taxon>Bacteria</taxon>
        <taxon>Pseudomonadati</taxon>
        <taxon>Pseudomonadota</taxon>
        <taxon>Alphaproteobacteria</taxon>
        <taxon>Hyphomicrobiales</taxon>
        <taxon>Phyllobacteriaceae</taxon>
        <taxon>Aminobacter</taxon>
    </lineage>
</organism>
<dbReference type="EMBL" id="JACZEP010000010">
    <property type="protein sequence ID" value="MBE1207416.1"/>
    <property type="molecule type" value="Genomic_DNA"/>
</dbReference>
<keyword evidence="4 6" id="KW-0067">ATP-binding</keyword>
<evidence type="ECO:0000259" key="5">
    <source>
        <dbReference type="PROSITE" id="PS50893"/>
    </source>
</evidence>